<feature type="modified residue" description="4-aspartylphosphate" evidence="6">
    <location>
        <position position="51"/>
    </location>
</feature>
<keyword evidence="4 7" id="KW-0238">DNA-binding</keyword>
<name>A0ABS9GU69_9BACL</name>
<keyword evidence="3" id="KW-0805">Transcription regulation</keyword>
<evidence type="ECO:0000256" key="4">
    <source>
        <dbReference type="ARBA" id="ARBA00023125"/>
    </source>
</evidence>
<dbReference type="Pfam" id="PF00072">
    <property type="entry name" value="Response_reg"/>
    <property type="match status" value="1"/>
</dbReference>
<evidence type="ECO:0000256" key="3">
    <source>
        <dbReference type="ARBA" id="ARBA00023015"/>
    </source>
</evidence>
<dbReference type="CDD" id="cd17574">
    <property type="entry name" value="REC_OmpR"/>
    <property type="match status" value="1"/>
</dbReference>
<dbReference type="PANTHER" id="PTHR48111:SF40">
    <property type="entry name" value="PHOSPHATE REGULON TRANSCRIPTIONAL REGULATORY PROTEIN PHOB"/>
    <property type="match status" value="1"/>
</dbReference>
<evidence type="ECO:0000313" key="11">
    <source>
        <dbReference type="Proteomes" id="UP001649381"/>
    </source>
</evidence>
<dbReference type="SUPFAM" id="SSF52172">
    <property type="entry name" value="CheY-like"/>
    <property type="match status" value="1"/>
</dbReference>
<dbReference type="InterPro" id="IPR039420">
    <property type="entry name" value="WalR-like"/>
</dbReference>
<dbReference type="PANTHER" id="PTHR48111">
    <property type="entry name" value="REGULATOR OF RPOS"/>
    <property type="match status" value="1"/>
</dbReference>
<keyword evidence="2" id="KW-0902">Two-component regulatory system</keyword>
<feature type="domain" description="OmpR/PhoB-type" evidence="9">
    <location>
        <begin position="130"/>
        <end position="229"/>
    </location>
</feature>
<dbReference type="SMART" id="SM00862">
    <property type="entry name" value="Trans_reg_C"/>
    <property type="match status" value="1"/>
</dbReference>
<accession>A0ABS9GU69</accession>
<dbReference type="InterPro" id="IPR036388">
    <property type="entry name" value="WH-like_DNA-bd_sf"/>
</dbReference>
<dbReference type="SMART" id="SM00448">
    <property type="entry name" value="REC"/>
    <property type="match status" value="1"/>
</dbReference>
<comment type="caution">
    <text evidence="10">The sequence shown here is derived from an EMBL/GenBank/DDBJ whole genome shotgun (WGS) entry which is preliminary data.</text>
</comment>
<feature type="DNA-binding region" description="OmpR/PhoB-type" evidence="7">
    <location>
        <begin position="130"/>
        <end position="229"/>
    </location>
</feature>
<evidence type="ECO:0000313" key="10">
    <source>
        <dbReference type="EMBL" id="MCF6136384.1"/>
    </source>
</evidence>
<evidence type="ECO:0000259" key="8">
    <source>
        <dbReference type="PROSITE" id="PS50110"/>
    </source>
</evidence>
<keyword evidence="1 6" id="KW-0597">Phosphoprotein</keyword>
<dbReference type="InterPro" id="IPR011006">
    <property type="entry name" value="CheY-like_superfamily"/>
</dbReference>
<dbReference type="EMBL" id="JAKIJS010000001">
    <property type="protein sequence ID" value="MCF6136384.1"/>
    <property type="molecule type" value="Genomic_DNA"/>
</dbReference>
<keyword evidence="11" id="KW-1185">Reference proteome</keyword>
<sequence length="233" mass="27266">MKILVVDDEKNILDVSKRYLEREGYTVETAINGKEALHKWKSEQPDLIVLDLMMPEKDGWKVCEEIRLEDDVPIIMLTARGEEMDRILGLTIGADDYMTKPFSPKELVLRIKSIFHRMRIGESRVTQEQSEKLTYGKLEIDPVTRLVHVGQNEMKLTVKEFELLWLLASHPNQAFSRTQLLNKIWDIDFYGDTTTVTVHIRRIREKIEPNPSEPFYIQTVWGIGYKFEGTEKR</sequence>
<feature type="domain" description="Response regulatory" evidence="8">
    <location>
        <begin position="2"/>
        <end position="115"/>
    </location>
</feature>
<dbReference type="SUPFAM" id="SSF46894">
    <property type="entry name" value="C-terminal effector domain of the bipartite response regulators"/>
    <property type="match status" value="1"/>
</dbReference>
<gene>
    <name evidence="10" type="ORF">L2716_01495</name>
</gene>
<dbReference type="RefSeq" id="WP_236330988.1">
    <property type="nucleotide sequence ID" value="NZ_JAKIJS010000001.1"/>
</dbReference>
<dbReference type="Gene3D" id="1.10.10.10">
    <property type="entry name" value="Winged helix-like DNA-binding domain superfamily/Winged helix DNA-binding domain"/>
    <property type="match status" value="1"/>
</dbReference>
<dbReference type="InterPro" id="IPR016032">
    <property type="entry name" value="Sig_transdc_resp-reg_C-effctor"/>
</dbReference>
<evidence type="ECO:0000256" key="5">
    <source>
        <dbReference type="ARBA" id="ARBA00023163"/>
    </source>
</evidence>
<dbReference type="Gene3D" id="3.40.50.2300">
    <property type="match status" value="1"/>
</dbReference>
<evidence type="ECO:0000256" key="1">
    <source>
        <dbReference type="ARBA" id="ARBA00022553"/>
    </source>
</evidence>
<organism evidence="10 11">
    <name type="scientific">Pseudalkalibacillus berkeleyi</name>
    <dbReference type="NCBI Taxonomy" id="1069813"/>
    <lineage>
        <taxon>Bacteria</taxon>
        <taxon>Bacillati</taxon>
        <taxon>Bacillota</taxon>
        <taxon>Bacilli</taxon>
        <taxon>Bacillales</taxon>
        <taxon>Fictibacillaceae</taxon>
        <taxon>Pseudalkalibacillus</taxon>
    </lineage>
</organism>
<dbReference type="Proteomes" id="UP001649381">
    <property type="component" value="Unassembled WGS sequence"/>
</dbReference>
<dbReference type="Pfam" id="PF00486">
    <property type="entry name" value="Trans_reg_C"/>
    <property type="match status" value="1"/>
</dbReference>
<dbReference type="InterPro" id="IPR001789">
    <property type="entry name" value="Sig_transdc_resp-reg_receiver"/>
</dbReference>
<reference evidence="10 11" key="1">
    <citation type="submission" date="2022-01" db="EMBL/GenBank/DDBJ databases">
        <title>Alkalihalobacillus sp. EGI L200015, a novel bacterium isolated from a salt lake sediment.</title>
        <authorList>
            <person name="Gao L."/>
            <person name="Fang B.-Z."/>
            <person name="Li W.-J."/>
        </authorList>
    </citation>
    <scope>NUCLEOTIDE SEQUENCE [LARGE SCALE GENOMIC DNA]</scope>
    <source>
        <strain evidence="10 11">KCTC 12718</strain>
    </source>
</reference>
<evidence type="ECO:0000256" key="6">
    <source>
        <dbReference type="PROSITE-ProRule" id="PRU00169"/>
    </source>
</evidence>
<evidence type="ECO:0000256" key="2">
    <source>
        <dbReference type="ARBA" id="ARBA00023012"/>
    </source>
</evidence>
<keyword evidence="5" id="KW-0804">Transcription</keyword>
<protein>
    <submittedName>
        <fullName evidence="10">Response regulator transcription factor</fullName>
    </submittedName>
</protein>
<dbReference type="PROSITE" id="PS51755">
    <property type="entry name" value="OMPR_PHOB"/>
    <property type="match status" value="1"/>
</dbReference>
<dbReference type="CDD" id="cd00383">
    <property type="entry name" value="trans_reg_C"/>
    <property type="match status" value="1"/>
</dbReference>
<dbReference type="InterPro" id="IPR001867">
    <property type="entry name" value="OmpR/PhoB-type_DNA-bd"/>
</dbReference>
<dbReference type="Gene3D" id="6.10.250.690">
    <property type="match status" value="1"/>
</dbReference>
<evidence type="ECO:0000259" key="9">
    <source>
        <dbReference type="PROSITE" id="PS51755"/>
    </source>
</evidence>
<dbReference type="PROSITE" id="PS50110">
    <property type="entry name" value="RESPONSE_REGULATORY"/>
    <property type="match status" value="1"/>
</dbReference>
<proteinExistence type="predicted"/>
<evidence type="ECO:0000256" key="7">
    <source>
        <dbReference type="PROSITE-ProRule" id="PRU01091"/>
    </source>
</evidence>